<dbReference type="Pfam" id="PF02758">
    <property type="entry name" value="PYRIN"/>
    <property type="match status" value="1"/>
</dbReference>
<name>A0AAD8FP98_ACIOX</name>
<feature type="region of interest" description="Disordered" evidence="1">
    <location>
        <begin position="88"/>
        <end position="108"/>
    </location>
</feature>
<feature type="compositionally biased region" description="Pro residues" evidence="1">
    <location>
        <begin position="91"/>
        <end position="108"/>
    </location>
</feature>
<protein>
    <recommendedName>
        <fullName evidence="2">Pyrin domain-containing protein</fullName>
    </recommendedName>
</protein>
<organism evidence="3 4">
    <name type="scientific">Acipenser oxyrinchus oxyrinchus</name>
    <dbReference type="NCBI Taxonomy" id="40147"/>
    <lineage>
        <taxon>Eukaryota</taxon>
        <taxon>Metazoa</taxon>
        <taxon>Chordata</taxon>
        <taxon>Craniata</taxon>
        <taxon>Vertebrata</taxon>
        <taxon>Euteleostomi</taxon>
        <taxon>Actinopterygii</taxon>
        <taxon>Chondrostei</taxon>
        <taxon>Acipenseriformes</taxon>
        <taxon>Acipenseridae</taxon>
        <taxon>Acipenser</taxon>
    </lineage>
</organism>
<dbReference type="Gene3D" id="1.10.533.10">
    <property type="entry name" value="Death Domain, Fas"/>
    <property type="match status" value="1"/>
</dbReference>
<dbReference type="InterPro" id="IPR004020">
    <property type="entry name" value="DAPIN"/>
</dbReference>
<proteinExistence type="predicted"/>
<dbReference type="AlphaFoldDB" id="A0AAD8FP98"/>
<dbReference type="PROSITE" id="PS50824">
    <property type="entry name" value="DAPIN"/>
    <property type="match status" value="1"/>
</dbReference>
<evidence type="ECO:0000256" key="1">
    <source>
        <dbReference type="SAM" id="MobiDB-lite"/>
    </source>
</evidence>
<dbReference type="EMBL" id="JAGXEW010000049">
    <property type="protein sequence ID" value="KAK1151935.1"/>
    <property type="molecule type" value="Genomic_DNA"/>
</dbReference>
<dbReference type="SMART" id="SM01289">
    <property type="entry name" value="PYRIN"/>
    <property type="match status" value="1"/>
</dbReference>
<keyword evidence="4" id="KW-1185">Reference proteome</keyword>
<comment type="caution">
    <text evidence="3">The sequence shown here is derived from an EMBL/GenBank/DDBJ whole genome shotgun (WGS) entry which is preliminary data.</text>
</comment>
<dbReference type="SUPFAM" id="SSF47986">
    <property type="entry name" value="DEATH domain"/>
    <property type="match status" value="1"/>
</dbReference>
<gene>
    <name evidence="3" type="ORF">AOXY_G31746</name>
</gene>
<evidence type="ECO:0000313" key="3">
    <source>
        <dbReference type="EMBL" id="KAK1151935.1"/>
    </source>
</evidence>
<sequence length="108" mass="11739">MEHILQSQIQRTLDKLDSNGLKRFKDELGKTKIDGQQISTGKLQDARSNAEVASLLISNFHNRAGEVVISVLKTINKTDLATELEGICRTPPKPPSPPPPPAPACVIT</sequence>
<accession>A0AAD8FP98</accession>
<dbReference type="InterPro" id="IPR011029">
    <property type="entry name" value="DEATH-like_dom_sf"/>
</dbReference>
<evidence type="ECO:0000313" key="4">
    <source>
        <dbReference type="Proteomes" id="UP001230051"/>
    </source>
</evidence>
<dbReference type="Proteomes" id="UP001230051">
    <property type="component" value="Unassembled WGS sequence"/>
</dbReference>
<evidence type="ECO:0000259" key="2">
    <source>
        <dbReference type="PROSITE" id="PS50824"/>
    </source>
</evidence>
<feature type="domain" description="Pyrin" evidence="2">
    <location>
        <begin position="1"/>
        <end position="60"/>
    </location>
</feature>
<reference evidence="3" key="1">
    <citation type="submission" date="2022-02" db="EMBL/GenBank/DDBJ databases">
        <title>Atlantic sturgeon de novo genome assembly.</title>
        <authorList>
            <person name="Stock M."/>
            <person name="Klopp C."/>
            <person name="Guiguen Y."/>
            <person name="Cabau C."/>
            <person name="Parinello H."/>
            <person name="Santidrian Yebra-Pimentel E."/>
            <person name="Kuhl H."/>
            <person name="Dirks R.P."/>
            <person name="Guessner J."/>
            <person name="Wuertz S."/>
            <person name="Du K."/>
            <person name="Schartl M."/>
        </authorList>
    </citation>
    <scope>NUCLEOTIDE SEQUENCE</scope>
    <source>
        <strain evidence="3">STURGEONOMICS-FGT-2020</strain>
        <tissue evidence="3">Whole blood</tissue>
    </source>
</reference>